<organism evidence="1 2">
    <name type="scientific">Actinoplanes lutulentus</name>
    <dbReference type="NCBI Taxonomy" id="1287878"/>
    <lineage>
        <taxon>Bacteria</taxon>
        <taxon>Bacillati</taxon>
        <taxon>Actinomycetota</taxon>
        <taxon>Actinomycetes</taxon>
        <taxon>Micromonosporales</taxon>
        <taxon>Micromonosporaceae</taxon>
        <taxon>Actinoplanes</taxon>
    </lineage>
</organism>
<gene>
    <name evidence="1" type="ORF">B0I29_107250</name>
</gene>
<evidence type="ECO:0008006" key="3">
    <source>
        <dbReference type="Google" id="ProtNLM"/>
    </source>
</evidence>
<dbReference type="SUPFAM" id="SSF56059">
    <property type="entry name" value="Glutathione synthetase ATP-binding domain-like"/>
    <property type="match status" value="1"/>
</dbReference>
<dbReference type="Proteomes" id="UP000249341">
    <property type="component" value="Unassembled WGS sequence"/>
</dbReference>
<accession>A0A327ZK11</accession>
<comment type="caution">
    <text evidence="1">The sequence shown here is derived from an EMBL/GenBank/DDBJ whole genome shotgun (WGS) entry which is preliminary data.</text>
</comment>
<dbReference type="RefSeq" id="WP_111650169.1">
    <property type="nucleotide sequence ID" value="NZ_JACHWI010000001.1"/>
</dbReference>
<evidence type="ECO:0000313" key="2">
    <source>
        <dbReference type="Proteomes" id="UP000249341"/>
    </source>
</evidence>
<proteinExistence type="predicted"/>
<evidence type="ECO:0000313" key="1">
    <source>
        <dbReference type="EMBL" id="RAK36988.1"/>
    </source>
</evidence>
<dbReference type="InterPro" id="IPR053191">
    <property type="entry name" value="DcsG_Biosynth_Enzyme"/>
</dbReference>
<dbReference type="PANTHER" id="PTHR39217:SF1">
    <property type="entry name" value="GLUTATHIONE SYNTHETASE"/>
    <property type="match status" value="1"/>
</dbReference>
<dbReference type="PANTHER" id="PTHR39217">
    <property type="match status" value="1"/>
</dbReference>
<sequence>MSTATRVALVTCATFPDLWDDDHPLRDALRERGVIVEAVRWDDESADWSRYDLTVIRSPWDYVARHDAFVAWAHRVPRLVNPATIVEWNTDKVYLRDLAAAGIPTIPTEFVAPGQTWKPPAEGEWVVKPTISAGSQDTGRYAFPAQSEQAETLVTRLHAAGRTAMIQPYLRAVDTAGETALLCLPDKSGELSFSHAIRKGPMLKGPADGTIQPGDESITPRTPSQAERDVAARVLAAIPGGTSQLLYARVDLIPGPDGAPTLIELELTEPSLFLRSAPSAADRLADAILVRVTAHLS</sequence>
<protein>
    <recommendedName>
        <fullName evidence="3">ATP-grasp domain-containing protein</fullName>
    </recommendedName>
</protein>
<dbReference type="OrthoDB" id="3373978at2"/>
<name>A0A327ZK11_9ACTN</name>
<dbReference type="EMBL" id="QLMJ01000007">
    <property type="protein sequence ID" value="RAK36988.1"/>
    <property type="molecule type" value="Genomic_DNA"/>
</dbReference>
<reference evidence="1 2" key="1">
    <citation type="submission" date="2018-06" db="EMBL/GenBank/DDBJ databases">
        <title>Genomic Encyclopedia of Type Strains, Phase III (KMG-III): the genomes of soil and plant-associated and newly described type strains.</title>
        <authorList>
            <person name="Whitman W."/>
        </authorList>
    </citation>
    <scope>NUCLEOTIDE SEQUENCE [LARGE SCALE GENOMIC DNA]</scope>
    <source>
        <strain evidence="1 2">CGMCC 4.7090</strain>
    </source>
</reference>
<keyword evidence="2" id="KW-1185">Reference proteome</keyword>
<dbReference type="AlphaFoldDB" id="A0A327ZK11"/>